<dbReference type="PANTHER" id="PTHR36117:SF3">
    <property type="entry name" value="4-HYDROXYPHENYLACETATE 3-MONOOXYGENASE-RELATED"/>
    <property type="match status" value="1"/>
</dbReference>
<name>A0A932GQ98_UNCTE</name>
<dbReference type="Pfam" id="PF03241">
    <property type="entry name" value="HpaB"/>
    <property type="match status" value="1"/>
</dbReference>
<dbReference type="InterPro" id="IPR004925">
    <property type="entry name" value="HpaB/PvcC/4-BUDH"/>
</dbReference>
<dbReference type="SUPFAM" id="SSF47203">
    <property type="entry name" value="Acyl-CoA dehydrogenase C-terminal domain-like"/>
    <property type="match status" value="1"/>
</dbReference>
<dbReference type="Proteomes" id="UP000741360">
    <property type="component" value="Unassembled WGS sequence"/>
</dbReference>
<dbReference type="InterPro" id="IPR036250">
    <property type="entry name" value="AcylCo_DH-like_C"/>
</dbReference>
<sequence>MRSPSEYRQSLRDGRKIHYRGARVEDVTIHPALRIAVDHAAIDYEMAEDPSTRDLATVSLPDGRRISRYYHIPGSAQDLRDRSTLIEKATARGGTLVVLIKEIGTDALFALHIVASQMDRLLGTGYLKRVESFCSRCRDQDLALAVAQTDVKGDRSLSPSEQDHPDYYVHKVRETSEGIVVRGAKIHTSVSVNANEIIVLPTRALQEKDRDYAVAFALPVATPGLTLIASPYGDSPKNAFEHPISSRHKMVETLTVFDDVFVPWERVFLNGEWQHAGVLAKAFVEFHRFTAVSYKLPLVDLLVGCGQLLSEINGIERAGHVREKMTWLVAYAETLRALTRMAAHECRVLDPGVAVPSVLLVNLAKWHFASNYHRAVSLVQDLSGGLLVTGPGEEDVQAPEVGDYIRKFLGGRKGVSAETRLKAMNLVRDLTASEFGGYQEVLAVHAEGSIEAEKLTIYREADVRRCRALAMQLAGINEEIK</sequence>
<keyword evidence="3" id="KW-0560">Oxidoreductase</keyword>
<evidence type="ECO:0000313" key="7">
    <source>
        <dbReference type="Proteomes" id="UP000741360"/>
    </source>
</evidence>
<protein>
    <submittedName>
        <fullName evidence="6">Gamma-aminobutyrate dehydratase</fullName>
    </submittedName>
</protein>
<gene>
    <name evidence="6" type="ORF">HYY65_10010</name>
</gene>
<dbReference type="Gene3D" id="2.40.110.10">
    <property type="entry name" value="Butyryl-CoA Dehydrogenase, subunit A, domain 2"/>
    <property type="match status" value="1"/>
</dbReference>
<evidence type="ECO:0000259" key="4">
    <source>
        <dbReference type="Pfam" id="PF03241"/>
    </source>
</evidence>
<dbReference type="Pfam" id="PF11794">
    <property type="entry name" value="HpaB_N"/>
    <property type="match status" value="1"/>
</dbReference>
<dbReference type="InterPro" id="IPR009100">
    <property type="entry name" value="AcylCoA_DH/oxidase_NM_dom_sf"/>
</dbReference>
<reference evidence="6" key="1">
    <citation type="submission" date="2020-07" db="EMBL/GenBank/DDBJ databases">
        <title>Huge and variable diversity of episymbiotic CPR bacteria and DPANN archaea in groundwater ecosystems.</title>
        <authorList>
            <person name="He C.Y."/>
            <person name="Keren R."/>
            <person name="Whittaker M."/>
            <person name="Farag I.F."/>
            <person name="Doudna J."/>
            <person name="Cate J.H.D."/>
            <person name="Banfield J.F."/>
        </authorList>
    </citation>
    <scope>NUCLEOTIDE SEQUENCE</scope>
    <source>
        <strain evidence="6">NC_groundwater_717_Ag_S-0.2um_59_8</strain>
    </source>
</reference>
<evidence type="ECO:0000256" key="3">
    <source>
        <dbReference type="ARBA" id="ARBA00023002"/>
    </source>
</evidence>
<feature type="domain" description="HpaB/PvcC/4-BUDH N-terminal" evidence="5">
    <location>
        <begin position="5"/>
        <end position="269"/>
    </location>
</feature>
<dbReference type="EMBL" id="JACPSX010000189">
    <property type="protein sequence ID" value="MBI3015373.1"/>
    <property type="molecule type" value="Genomic_DNA"/>
</dbReference>
<organism evidence="6 7">
    <name type="scientific">Tectimicrobiota bacterium</name>
    <dbReference type="NCBI Taxonomy" id="2528274"/>
    <lineage>
        <taxon>Bacteria</taxon>
        <taxon>Pseudomonadati</taxon>
        <taxon>Nitrospinota/Tectimicrobiota group</taxon>
        <taxon>Candidatus Tectimicrobiota</taxon>
    </lineage>
</organism>
<evidence type="ECO:0000256" key="1">
    <source>
        <dbReference type="ARBA" id="ARBA00022630"/>
    </source>
</evidence>
<dbReference type="GO" id="GO:0016627">
    <property type="term" value="F:oxidoreductase activity, acting on the CH-CH group of donors"/>
    <property type="evidence" value="ECO:0007669"/>
    <property type="project" value="InterPro"/>
</dbReference>
<dbReference type="AlphaFoldDB" id="A0A932GQ98"/>
<evidence type="ECO:0000256" key="2">
    <source>
        <dbReference type="ARBA" id="ARBA00022827"/>
    </source>
</evidence>
<dbReference type="InterPro" id="IPR024674">
    <property type="entry name" value="HpaB/PvcC/4-BUDH_N"/>
</dbReference>
<dbReference type="InterPro" id="IPR024719">
    <property type="entry name" value="HpaB/PvcC/4-BUDH_C"/>
</dbReference>
<dbReference type="PIRSF" id="PIRSF000331">
    <property type="entry name" value="HpaA_HpaB"/>
    <property type="match status" value="1"/>
</dbReference>
<dbReference type="SUPFAM" id="SSF56645">
    <property type="entry name" value="Acyl-CoA dehydrogenase NM domain-like"/>
    <property type="match status" value="1"/>
</dbReference>
<dbReference type="PANTHER" id="PTHR36117">
    <property type="entry name" value="4-HYDROXYPHENYLACETATE 3-MONOOXYGENASE-RELATED"/>
    <property type="match status" value="1"/>
</dbReference>
<accession>A0A932GQ98</accession>
<keyword evidence="1" id="KW-0285">Flavoprotein</keyword>
<dbReference type="InterPro" id="IPR046373">
    <property type="entry name" value="Acyl-CoA_Oxase/DH_mid-dom_sf"/>
</dbReference>
<feature type="domain" description="HpaB/PvcC/4-BUDH C-terminal" evidence="4">
    <location>
        <begin position="279"/>
        <end position="474"/>
    </location>
</feature>
<keyword evidence="2" id="KW-0274">FAD</keyword>
<proteinExistence type="predicted"/>
<dbReference type="Gene3D" id="1.10.3140.10">
    <property type="entry name" value="4-hydroxybutyryl-coa dehydratase, domain 1"/>
    <property type="match status" value="1"/>
</dbReference>
<evidence type="ECO:0000313" key="6">
    <source>
        <dbReference type="EMBL" id="MBI3015373.1"/>
    </source>
</evidence>
<comment type="caution">
    <text evidence="6">The sequence shown here is derived from an EMBL/GenBank/DDBJ whole genome shotgun (WGS) entry which is preliminary data.</text>
</comment>
<evidence type="ECO:0000259" key="5">
    <source>
        <dbReference type="Pfam" id="PF11794"/>
    </source>
</evidence>
<dbReference type="Gene3D" id="1.20.140.10">
    <property type="entry name" value="Butyryl-CoA Dehydrogenase, subunit A, domain 3"/>
    <property type="match status" value="1"/>
</dbReference>